<dbReference type="Proteomes" id="UP001190464">
    <property type="component" value="Chromosome"/>
</dbReference>
<gene>
    <name evidence="1" type="ORF">MU0102_000843</name>
</gene>
<evidence type="ECO:0000313" key="2">
    <source>
        <dbReference type="Proteomes" id="UP001190464"/>
    </source>
</evidence>
<organism evidence="1 2">
    <name type="scientific">[Mycobacterium] holstebronense</name>
    <dbReference type="NCBI Taxonomy" id="3064288"/>
    <lineage>
        <taxon>Bacteria</taxon>
        <taxon>Bacillati</taxon>
        <taxon>Actinomycetota</taxon>
        <taxon>Actinomycetes</taxon>
        <taxon>Mycobacteriales</taxon>
        <taxon>Mycobacteriaceae</taxon>
        <taxon>Mycolicibacterium</taxon>
    </lineage>
</organism>
<accession>A0ABM9LH28</accession>
<reference evidence="1 2" key="1">
    <citation type="submission" date="2023-08" db="EMBL/GenBank/DDBJ databases">
        <authorList>
            <person name="Folkvardsen B D."/>
            <person name="Norman A."/>
        </authorList>
    </citation>
    <scope>NUCLEOTIDE SEQUENCE [LARGE SCALE GENOMIC DNA]</scope>
    <source>
        <strain evidence="1 2">Mu0102</strain>
    </source>
</reference>
<keyword evidence="2" id="KW-1185">Reference proteome</keyword>
<proteinExistence type="predicted"/>
<sequence length="672" mass="70878">MVNEIGGVVAVETTGNTEAQRLSRASSWLRSSGHARRLATAAVAVGGVLSMVMGTPLGTAGSSAPAVTLTAGYQQALDALLDAMKQAQAYDLSLPYASPGDADTLMTMLRNTNYQLITTGLSRVTELFNGVFFQSPEVVAGNVADSRQYFDYFTPDINYHVTAGLAPGATYVLTGTLGGATEHMSISTMAVTGATAHTIEDLELNHGLVVDDKGNFTIYIGPEAPAGAVNFLDSTDATVGGAASLLIRDMTGDWAKGPANISLQCVADCPPFFSIPAGGFFPTEGGGTDVPTEPAKIGSVDDVLNMLFSAFAQIVVPFNQRSIEGGASVGMEVPANTMMTLAPETSYGVGLESAVVTGGNWDLDPGEALILKVPNVEAAYSGIELMNVYGGALPYVMAQTTLNHTTTFHADDGYTYYVISATNPGVANWLDTGGLATGEIFARFENVDDRDAAIGLGVTAQVVPVGDIAQYLPTDTPTVSPEEFAADMARRVMSYDYAMDVSRIHAQPAWVLQHLELNALSALMGSDNFESVFGSQPSTPIELRFTDALSPDWDAVMRSIMDHPMESLTSVWNALPVLTSDITLPITLALAQTAMSVLMPQMFITAIDDALFNPNTSILAGLLNARDDFATVILSGNDDWPTELSAQAAQQWANMSDLIANTPSFSLADLFG</sequence>
<dbReference type="EMBL" id="OY726398">
    <property type="protein sequence ID" value="CAJ1498917.1"/>
    <property type="molecule type" value="Genomic_DNA"/>
</dbReference>
<protein>
    <recommendedName>
        <fullName evidence="3">DUF1214 domain-containing protein</fullName>
    </recommendedName>
</protein>
<evidence type="ECO:0000313" key="1">
    <source>
        <dbReference type="EMBL" id="CAJ1498917.1"/>
    </source>
</evidence>
<dbReference type="RefSeq" id="WP_308485749.1">
    <property type="nucleotide sequence ID" value="NZ_OY726398.1"/>
</dbReference>
<evidence type="ECO:0008006" key="3">
    <source>
        <dbReference type="Google" id="ProtNLM"/>
    </source>
</evidence>
<name>A0ABM9LH28_9MYCO</name>